<evidence type="ECO:0000313" key="2">
    <source>
        <dbReference type="Proteomes" id="UP001162156"/>
    </source>
</evidence>
<dbReference type="AlphaFoldDB" id="A0AAV8X2G1"/>
<sequence length="166" mass="18939">MGLENCPKNYIKYLGVWMDKNMTFNEHITRMANRAGETVAALGRLMPNVGGPKASKRRTMSSVAHSIMLFAAPVWEGALKIVKIREKFARVQRQMALRISSAYRTASREAVLVIAEIPPTELLARERVEVYEEIPKGEARNRLMQDWQRQWTHNVEPSGQSVRSQT</sequence>
<evidence type="ECO:0000313" key="1">
    <source>
        <dbReference type="EMBL" id="KAJ8932822.1"/>
    </source>
</evidence>
<proteinExistence type="predicted"/>
<comment type="caution">
    <text evidence="1">The sequence shown here is derived from an EMBL/GenBank/DDBJ whole genome shotgun (WGS) entry which is preliminary data.</text>
</comment>
<name>A0AAV8X2G1_9CUCU</name>
<gene>
    <name evidence="1" type="ORF">NQ314_014407</name>
</gene>
<accession>A0AAV8X2G1</accession>
<reference evidence="1" key="1">
    <citation type="journal article" date="2023" name="Insect Mol. Biol.">
        <title>Genome sequencing provides insights into the evolution of gene families encoding plant cell wall-degrading enzymes in longhorned beetles.</title>
        <authorList>
            <person name="Shin N.R."/>
            <person name="Okamura Y."/>
            <person name="Kirsch R."/>
            <person name="Pauchet Y."/>
        </authorList>
    </citation>
    <scope>NUCLEOTIDE SEQUENCE</scope>
    <source>
        <strain evidence="1">RBIC_L_NR</strain>
    </source>
</reference>
<keyword evidence="2" id="KW-1185">Reference proteome</keyword>
<evidence type="ECO:0008006" key="3">
    <source>
        <dbReference type="Google" id="ProtNLM"/>
    </source>
</evidence>
<dbReference type="Proteomes" id="UP001162156">
    <property type="component" value="Unassembled WGS sequence"/>
</dbReference>
<organism evidence="1 2">
    <name type="scientific">Rhamnusium bicolor</name>
    <dbReference type="NCBI Taxonomy" id="1586634"/>
    <lineage>
        <taxon>Eukaryota</taxon>
        <taxon>Metazoa</taxon>
        <taxon>Ecdysozoa</taxon>
        <taxon>Arthropoda</taxon>
        <taxon>Hexapoda</taxon>
        <taxon>Insecta</taxon>
        <taxon>Pterygota</taxon>
        <taxon>Neoptera</taxon>
        <taxon>Endopterygota</taxon>
        <taxon>Coleoptera</taxon>
        <taxon>Polyphaga</taxon>
        <taxon>Cucujiformia</taxon>
        <taxon>Chrysomeloidea</taxon>
        <taxon>Cerambycidae</taxon>
        <taxon>Lepturinae</taxon>
        <taxon>Rhagiini</taxon>
        <taxon>Rhamnusium</taxon>
    </lineage>
</organism>
<dbReference type="EMBL" id="JANEYF010003965">
    <property type="protein sequence ID" value="KAJ8932822.1"/>
    <property type="molecule type" value="Genomic_DNA"/>
</dbReference>
<protein>
    <recommendedName>
        <fullName evidence="3">Reverse transcriptase</fullName>
    </recommendedName>
</protein>